<dbReference type="InterPro" id="IPR040671">
    <property type="entry name" value="Pullulanase_N2"/>
</dbReference>
<evidence type="ECO:0000313" key="6">
    <source>
        <dbReference type="Proteomes" id="UP000010301"/>
    </source>
</evidence>
<sequence length="2453" mass="265547">MKNKTTPPAPLGRRLGGATLAGLITLTLSVTPGITPVHAAGNAAFLVGDFQQEFGCSKDWDPACTNTRMQANATKHQLEVNVPAGKWNFKVALNGTWDKSFGNEGKDIPLVLKADTKILFTLDEGTGKVGIQLPDLGGAYDEATDQVLIQKPATHNGAGQQFYFVLTDRFNDSDKDNNQGGLTGTKLEHGYDPTDKAFYHGGDIKGITEKLDYLQNLGITAVWLSPSLKNKPVQGEGDQATAGYHGYWITDFEQIDPHLGTNEDLKALIDAAHARGMKVYFDIIVNHTADMVDYKEGNRTYRPLENYPYKDANGTPIDLAKLAGKPKSQWPTLDVNKSFPYTPKWIKESEKDTLKPAWLNDLTLYHHRGDNLWKGESVTYGDFASLDDLMTEHPDVVKGMVDIYKKWVDTGLDGFRIDTVKHVNKEFWVEWSKQINDYAQAKGKSDFFTFGEVYDADAGLLAPYLRETDMSAVLDFDFQAKAREWVNGADFSGRNLSAMYRADDLYTTPTSNAGFLPTFLGNHDMGRIGYFVGAGKDANAGAKAQLAHSLMYLTRGQPVVYYGDEQGFAGEGGDKDSRQDMFATQTADFLGEVKVDGKQIAATDQFDENSYMYRHIAELGKLRAAHPGLRNGAQLERWNETSTGVYAFSRVDRDQKVEYLVALNNAGEARTITPFALTGDAQFNKIYSSSEGVAPTVNSRNDGQVSLTIPAYGAVVYQATKPITAGELPEIKVTPNGGKLTGTAEITANTPGTHWSETSFAVRELGTSEWEHLGVDTGDNARVFHDIPASYPAGTVLEYRAVTVDAAGKKVADSGFGVVGVDLSSEVDPNALDNNFVTLPGTFNSELGCTGGASGDWDPACRAIQMDKDPVSGWYVKELEIPVGDHQYKIALAGTWKENYGVGGLNGDNSKFTVTGSPQKVKFYFDPKTKYFFNNLQHPEFTIPGNFGDALGCGNWKPECLVTLMRKEADGTYVFETDKIPAGDYQFKIADNLDWNGTNYGDPHGPDGNRFVRVEPNKTVRITFKDGVINVEQVNKVLLGEKEARAQWIDADTFAITYNQLDGRSLVDVEATLLINDAGGINVVGSQPQHTTKTVKLEPSALDNAQAQKWPHLRGHAIYRIPAGTELDRATVLRGSLKVLTSAGGEAIGLTRVQIPGVLDTLYANAAKPEHLGVSWNGENPTLKLWAPTAKNVKLQLWDNEAGTGNPTELAMTRADATGIWEVTGQADWKNRAYKYAVEVFVPNLDRVEMNYTTDPYSTGLTPGSTHSVILNLQDPELKPAGWDSLRIPEVPRAVDQTIYELHVRDFSITDKSVPEKFRGTYKAFTVKNSNGMQHLQRLADAGINSIHLLPTFDIATIPEPRETQSIPQITKPIADPASEQPQAAVAAVAGEDGFNWGYDPYHYQAPEGSYAVDPSARGRVLEYREMVAALANTGDNGLRLVADQVFNHLAESGQSAKAVFDKVVPGYYHRLNNDGRVETSTCCENLATEHAMMEKVMVDTVKMWARDYKVSGFRFDLMGHHSADNMKAIKAGLAELTLEKDGINGANIHMYGEGWNFGEIADNARFIQATQGQLDGTDIGTFNDRLRDGVMGGHHNGFDTSQGFGSGQFTNPNPDGGNNADYWALSRNADLVRLGMAGNLREYGWETTDGYRTGKDIKQGGRAAGYALEPGENVNYIDAHDNSTLYDLAVAKLPVNTSMADRVRYNTLQLATVTLGQSPSFWHGGTDLLRSKSLDRDSYNAGDHFNAIDWGRQKHNFGVGLPSYEKNEKDNHNWNKMRPLLRNTALKASPADLDKSHFMALDLLKLRKNTELMRLGSTELIKEKVKFPNQGAHFYGGMIAMHIDDTVGKDVDKKLDHVLVVINADTKTASWSFENLRGIEFKLNDIQKNSTADERVKETKWEAESGKVTIPALTVAVLYAEQKTMAEKHQPVYADQSVTRGVYPETLGNTEIPAGTVTKAGAAGQAPSAAADTDPLPKGIVYTLGEDAPTWAHVNPETGVITVFPGADVPAGDVQVPVKATYPDKSQDVLNAVVKVAENQAEKTNPQYQPVKATVGEAVPANPTVTTEIPAGTQVTVTGAPEVAGLTVTADAATGALTVNATEPGVDATGNGEEKTTTATVTWTFPDGSTAVREVTVTVPAKEKAPEPPVDPNPPVNPEPPVGPNPPDNPTPQPPKPQPHKQKYPVAYPGETLETGATQPVVKHELQADSTWTLKREPGLLPVGTKVTVVAPSEIKENWTVTVAGQDAPAGVQPALTASGFRFRMATVEANDPEFGAVTVTAPANAATGETSIFDVAYTYPDGTTDVTRFEVSAVAKPQVDDGNGQPTPPDTNPQPSPGTGDNTGTGEGTGEGNGTGEDNGSGDNQPGTGDDGKNDQKPGEPVPGKSEPGTQNPGQQKPNTVVPVKPKTPGKETGSAKGLANTGADALSVMGVATLLALAGAVAIRQRRQRS</sequence>
<dbReference type="HOGENOM" id="CLU_000910_0_0_11"/>
<proteinExistence type="inferred from homology"/>
<dbReference type="NCBIfam" id="TIGR02103">
    <property type="entry name" value="pullul_strch"/>
    <property type="match status" value="1"/>
</dbReference>
<dbReference type="Pfam" id="PF00128">
    <property type="entry name" value="Alpha-amylase"/>
    <property type="match status" value="1"/>
</dbReference>
<reference evidence="5 6" key="1">
    <citation type="submission" date="2009-01" db="EMBL/GenBank/DDBJ databases">
        <authorList>
            <person name="Qin X."/>
            <person name="Bachman B."/>
            <person name="Battles P."/>
            <person name="Bell A."/>
            <person name="Bess C."/>
            <person name="Bickham C."/>
            <person name="Chaboub L."/>
            <person name="Chen D."/>
            <person name="Coyle M."/>
            <person name="Deiros D.R."/>
            <person name="Dinh H."/>
            <person name="Forbes L."/>
            <person name="Fowler G."/>
            <person name="Francisco L."/>
            <person name="Fu Q."/>
            <person name="Gubbala S."/>
            <person name="Hale W."/>
            <person name="Han Y."/>
            <person name="Hemphill L."/>
            <person name="Highlander S.K."/>
            <person name="Hirani K."/>
            <person name="Hogues M."/>
            <person name="Jackson L."/>
            <person name="Jakkamsetti A."/>
            <person name="Javaid M."/>
            <person name="Jiang H."/>
            <person name="Korchina V."/>
            <person name="Kovar C."/>
            <person name="Lara F."/>
            <person name="Lee S."/>
            <person name="Mata R."/>
            <person name="Mathew T."/>
            <person name="Moen C."/>
            <person name="Morales K."/>
            <person name="Munidasa M."/>
            <person name="Nazareth L."/>
            <person name="Ngo R."/>
            <person name="Nguyen L."/>
            <person name="Okwuonu G."/>
            <person name="Ongeri F."/>
            <person name="Patil S."/>
            <person name="Petrosino J."/>
            <person name="Pham C."/>
            <person name="Pham P."/>
            <person name="Pu L.-L."/>
            <person name="Puazo M."/>
            <person name="Raj R."/>
            <person name="Reid J."/>
            <person name="Rouhana J."/>
            <person name="Saada N."/>
            <person name="Shang Y."/>
            <person name="Simmons D."/>
            <person name="Thornton R."/>
            <person name="Warren J."/>
            <person name="Weissenberger G."/>
            <person name="Zhang J."/>
            <person name="Zhang L."/>
            <person name="Zhou C."/>
            <person name="Zhu D."/>
            <person name="Muzny D."/>
            <person name="Worley K."/>
            <person name="Gibbs R."/>
        </authorList>
    </citation>
    <scope>NUCLEOTIDE SEQUENCE [LARGE SCALE GENOMIC DNA]</scope>
    <source>
        <strain evidence="5 6">DSM 15436</strain>
    </source>
</reference>
<gene>
    <name evidence="5" type="ORF">HMPREF0044_1464</name>
</gene>
<dbReference type="PANTHER" id="PTHR43002">
    <property type="entry name" value="GLYCOGEN DEBRANCHING ENZYME"/>
    <property type="match status" value="1"/>
</dbReference>
<keyword evidence="3" id="KW-0472">Membrane</keyword>
<dbReference type="GO" id="GO:0051060">
    <property type="term" value="F:pullulanase activity"/>
    <property type="evidence" value="ECO:0007669"/>
    <property type="project" value="InterPro"/>
</dbReference>
<dbReference type="InterPro" id="IPR044055">
    <property type="entry name" value="RibLong"/>
</dbReference>
<feature type="region of interest" description="Disordered" evidence="2">
    <location>
        <begin position="2140"/>
        <end position="2187"/>
    </location>
</feature>
<dbReference type="Pfam" id="PF11852">
    <property type="entry name" value="Pullul_strch_C"/>
    <property type="match status" value="1"/>
</dbReference>
<feature type="compositionally biased region" description="Pro residues" evidence="2">
    <location>
        <begin position="2328"/>
        <end position="2338"/>
    </location>
</feature>
<dbReference type="InterPro" id="IPR024561">
    <property type="entry name" value="Pullul_strch_C"/>
</dbReference>
<evidence type="ECO:0000256" key="1">
    <source>
        <dbReference type="ARBA" id="ARBA00008061"/>
    </source>
</evidence>
<dbReference type="Gene3D" id="2.60.40.1180">
    <property type="entry name" value="Golgi alpha-mannosidase II"/>
    <property type="match status" value="2"/>
</dbReference>
<organism evidence="5 6">
    <name type="scientific">Gleimia coleocanis DSM 15436</name>
    <dbReference type="NCBI Taxonomy" id="525245"/>
    <lineage>
        <taxon>Bacteria</taxon>
        <taxon>Bacillati</taxon>
        <taxon>Actinomycetota</taxon>
        <taxon>Actinomycetes</taxon>
        <taxon>Actinomycetales</taxon>
        <taxon>Actinomycetaceae</taxon>
        <taxon>Gleimia</taxon>
    </lineage>
</organism>
<evidence type="ECO:0000256" key="2">
    <source>
        <dbReference type="SAM" id="MobiDB-lite"/>
    </source>
</evidence>
<feature type="transmembrane region" description="Helical" evidence="3">
    <location>
        <begin position="2428"/>
        <end position="2446"/>
    </location>
</feature>
<feature type="compositionally biased region" description="Gly residues" evidence="2">
    <location>
        <begin position="2343"/>
        <end position="2361"/>
    </location>
</feature>
<dbReference type="InterPro" id="IPR006047">
    <property type="entry name" value="GH13_cat_dom"/>
</dbReference>
<feature type="region of interest" description="Disordered" evidence="2">
    <location>
        <begin position="2318"/>
        <end position="2421"/>
    </location>
</feature>
<dbReference type="SUPFAM" id="SSF81296">
    <property type="entry name" value="E set domains"/>
    <property type="match status" value="2"/>
</dbReference>
<feature type="compositionally biased region" description="Low complexity" evidence="2">
    <location>
        <begin position="2402"/>
        <end position="2415"/>
    </location>
</feature>
<accession>C0W211</accession>
<dbReference type="Gene3D" id="2.60.40.10">
    <property type="entry name" value="Immunoglobulins"/>
    <property type="match status" value="4"/>
</dbReference>
<dbReference type="SMART" id="SM00642">
    <property type="entry name" value="Aamy"/>
    <property type="match status" value="1"/>
</dbReference>
<evidence type="ECO:0000259" key="4">
    <source>
        <dbReference type="SMART" id="SM00642"/>
    </source>
</evidence>
<dbReference type="InterPro" id="IPR017853">
    <property type="entry name" value="GH"/>
</dbReference>
<feature type="domain" description="Glycosyl hydrolase family 13 catalytic" evidence="4">
    <location>
        <begin position="164"/>
        <end position="623"/>
    </location>
</feature>
<dbReference type="eggNOG" id="COG1523">
    <property type="taxonomic scope" value="Bacteria"/>
</dbReference>
<dbReference type="NCBIfam" id="NF038186">
    <property type="entry name" value="YPDG_rpt"/>
    <property type="match status" value="1"/>
</dbReference>
<name>C0W211_9ACTO</name>
<dbReference type="Pfam" id="PF02922">
    <property type="entry name" value="CBM_48"/>
    <property type="match status" value="1"/>
</dbReference>
<keyword evidence="6" id="KW-1185">Reference proteome</keyword>
<dbReference type="Pfam" id="PF18957">
    <property type="entry name" value="RibLong"/>
    <property type="match status" value="2"/>
</dbReference>
<dbReference type="InterPro" id="IPR011839">
    <property type="entry name" value="Pullul_strch"/>
</dbReference>
<dbReference type="Gene3D" id="2.60.40.1130">
    <property type="entry name" value="Rab geranylgeranyltransferase alpha-subunit, insert domain"/>
    <property type="match status" value="1"/>
</dbReference>
<evidence type="ECO:0000256" key="3">
    <source>
        <dbReference type="SAM" id="Phobius"/>
    </source>
</evidence>
<dbReference type="STRING" id="525245.HMPREF0044_1464"/>
<keyword evidence="3" id="KW-1133">Transmembrane helix</keyword>
<dbReference type="SUPFAM" id="SSF51011">
    <property type="entry name" value="Glycosyl hydrolase domain"/>
    <property type="match status" value="2"/>
</dbReference>
<keyword evidence="3" id="KW-0812">Transmembrane</keyword>
<comment type="similarity">
    <text evidence="1">Belongs to the glycosyl hydrolase 13 family.</text>
</comment>
<dbReference type="InterPro" id="IPR013783">
    <property type="entry name" value="Ig-like_fold"/>
</dbReference>
<dbReference type="Pfam" id="PF22058">
    <property type="entry name" value="X25_BaPul_like"/>
    <property type="match status" value="3"/>
</dbReference>
<evidence type="ECO:0000313" key="5">
    <source>
        <dbReference type="EMBL" id="EEH63225.1"/>
    </source>
</evidence>
<feature type="compositionally biased region" description="Pro residues" evidence="2">
    <location>
        <begin position="2148"/>
        <end position="2178"/>
    </location>
</feature>
<dbReference type="CDD" id="cd11339">
    <property type="entry name" value="AmyAc_bac_CMD_like_2"/>
    <property type="match status" value="1"/>
</dbReference>
<dbReference type="SUPFAM" id="SSF51445">
    <property type="entry name" value="(Trans)glycosidases"/>
    <property type="match status" value="2"/>
</dbReference>
<comment type="caution">
    <text evidence="5">The sequence shown here is derived from an EMBL/GenBank/DDBJ whole genome shotgun (WGS) entry which is preliminary data.</text>
</comment>
<dbReference type="InterPro" id="IPR004193">
    <property type="entry name" value="Glyco_hydro_13_N"/>
</dbReference>
<dbReference type="eggNOG" id="COG0366">
    <property type="taxonomic scope" value="Bacteria"/>
</dbReference>
<dbReference type="CDD" id="cd12962">
    <property type="entry name" value="X25_BaPul_like"/>
    <property type="match status" value="3"/>
</dbReference>
<dbReference type="Gene3D" id="3.20.20.80">
    <property type="entry name" value="Glycosidases"/>
    <property type="match status" value="2"/>
</dbReference>
<dbReference type="EMBL" id="ACFG01000037">
    <property type="protein sequence ID" value="EEH63225.1"/>
    <property type="molecule type" value="Genomic_DNA"/>
</dbReference>
<dbReference type="InterPro" id="IPR014756">
    <property type="entry name" value="Ig_E-set"/>
</dbReference>
<dbReference type="InterPro" id="IPR013780">
    <property type="entry name" value="Glyco_hydro_b"/>
</dbReference>
<dbReference type="RefSeq" id="WP_006546923.1">
    <property type="nucleotide sequence ID" value="NZ_DS999544.1"/>
</dbReference>
<dbReference type="Proteomes" id="UP000010301">
    <property type="component" value="Unassembled WGS sequence"/>
</dbReference>
<dbReference type="GO" id="GO:0005975">
    <property type="term" value="P:carbohydrate metabolic process"/>
    <property type="evidence" value="ECO:0007669"/>
    <property type="project" value="InterPro"/>
</dbReference>
<dbReference type="CDD" id="cd11341">
    <property type="entry name" value="AmyAc_Pullulanase_LD-like"/>
    <property type="match status" value="1"/>
</dbReference>
<dbReference type="CDD" id="cd02860">
    <property type="entry name" value="E_set_Pullulanase"/>
    <property type="match status" value="1"/>
</dbReference>
<feature type="compositionally biased region" description="Polar residues" evidence="2">
    <location>
        <begin position="2390"/>
        <end position="2401"/>
    </location>
</feature>
<dbReference type="InterPro" id="IPR054409">
    <property type="entry name" value="X25_BaPul-like"/>
</dbReference>
<dbReference type="Pfam" id="PF17967">
    <property type="entry name" value="Pullulanase_N2"/>
    <property type="match status" value="1"/>
</dbReference>
<protein>
    <submittedName>
        <fullName evidence="5">Alpha amylase, catalytic domain protein</fullName>
    </submittedName>
</protein>